<proteinExistence type="predicted"/>
<dbReference type="PANTHER" id="PTHR30535">
    <property type="entry name" value="VITAMIN B12-BINDING PROTEIN"/>
    <property type="match status" value="1"/>
</dbReference>
<keyword evidence="3" id="KW-1185">Reference proteome</keyword>
<dbReference type="InterPro" id="IPR050902">
    <property type="entry name" value="ABC_Transporter_SBP"/>
</dbReference>
<dbReference type="Pfam" id="PF01497">
    <property type="entry name" value="Peripla_BP_2"/>
    <property type="match status" value="1"/>
</dbReference>
<name>A0A2S9J6D7_9SPHI</name>
<dbReference type="PANTHER" id="PTHR30535:SF34">
    <property type="entry name" value="MOLYBDATE-BINDING PROTEIN MOLA"/>
    <property type="match status" value="1"/>
</dbReference>
<dbReference type="InterPro" id="IPR002491">
    <property type="entry name" value="ABC_transptr_periplasmic_BD"/>
</dbReference>
<dbReference type="OrthoDB" id="9787830at2"/>
<dbReference type="SUPFAM" id="SSF53807">
    <property type="entry name" value="Helical backbone' metal receptor"/>
    <property type="match status" value="1"/>
</dbReference>
<dbReference type="PROSITE" id="PS51257">
    <property type="entry name" value="PROKAR_LIPOPROTEIN"/>
    <property type="match status" value="1"/>
</dbReference>
<reference evidence="2 3" key="1">
    <citation type="submission" date="2018-02" db="EMBL/GenBank/DDBJ databases">
        <title>The draft genome of Sphingobacterium sp. 5JN-11.</title>
        <authorList>
            <person name="Liu L."/>
            <person name="Li L."/>
            <person name="Liang L."/>
            <person name="Zhang X."/>
            <person name="Wang T."/>
        </authorList>
    </citation>
    <scope>NUCLEOTIDE SEQUENCE [LARGE SCALE GENOMIC DNA]</scope>
    <source>
        <strain evidence="2 3">5JN-11</strain>
    </source>
</reference>
<evidence type="ECO:0000259" key="1">
    <source>
        <dbReference type="PROSITE" id="PS50983"/>
    </source>
</evidence>
<comment type="caution">
    <text evidence="2">The sequence shown here is derived from an EMBL/GenBank/DDBJ whole genome shotgun (WGS) entry which is preliminary data.</text>
</comment>
<feature type="domain" description="Fe/B12 periplasmic-binding" evidence="1">
    <location>
        <begin position="57"/>
        <end position="315"/>
    </location>
</feature>
<organism evidence="2 3">
    <name type="scientific">Sphingobacterium haloxyli</name>
    <dbReference type="NCBI Taxonomy" id="2100533"/>
    <lineage>
        <taxon>Bacteria</taxon>
        <taxon>Pseudomonadati</taxon>
        <taxon>Bacteroidota</taxon>
        <taxon>Sphingobacteriia</taxon>
        <taxon>Sphingobacteriales</taxon>
        <taxon>Sphingobacteriaceae</taxon>
        <taxon>Sphingobacterium</taxon>
    </lineage>
</organism>
<dbReference type="PROSITE" id="PS50983">
    <property type="entry name" value="FE_B12_PBP"/>
    <property type="match status" value="1"/>
</dbReference>
<dbReference type="Proteomes" id="UP000239711">
    <property type="component" value="Unassembled WGS sequence"/>
</dbReference>
<sequence>MQRYTGVDFRYVSLWWCIALLLTSCQQTTQHNHKEGSAYVAEDSRGLKIALTQPAKRVVVLFEPMVDELYMLQAGASIVGIPEQVYQNESSYQFLSKLDKRIARKEIATPTYGGRANNVESIVGLRPDLAIVYEQDKETIVQLEELNIPVYAVSSKNKQRIYKELRGVATLVGKEERAEELISYVEEELIKMERPVDSVRKKVYYAWSKGRILSTSGRGSLMDLSIEAAGATNACTLEMEAPNIGAESLYSWNPDIIVLWNSKLADVYTLKELTALPAVKNKEVYVLTPTFNFDPHTLKFMLFAKQLRHWCYPEESAELLKTQIQEAMDKLYHSAKEGG</sequence>
<protein>
    <submittedName>
        <fullName evidence="2">Iron ABC transporter substrate-binding protein</fullName>
    </submittedName>
</protein>
<dbReference type="AlphaFoldDB" id="A0A2S9J6D7"/>
<accession>A0A2S9J6D7</accession>
<dbReference type="Gene3D" id="3.40.50.1980">
    <property type="entry name" value="Nitrogenase molybdenum iron protein domain"/>
    <property type="match status" value="2"/>
</dbReference>
<evidence type="ECO:0000313" key="2">
    <source>
        <dbReference type="EMBL" id="PRD48314.1"/>
    </source>
</evidence>
<evidence type="ECO:0000313" key="3">
    <source>
        <dbReference type="Proteomes" id="UP000239711"/>
    </source>
</evidence>
<dbReference type="EMBL" id="PVBQ01000004">
    <property type="protein sequence ID" value="PRD48314.1"/>
    <property type="molecule type" value="Genomic_DNA"/>
</dbReference>
<gene>
    <name evidence="2" type="ORF">C5745_07230</name>
</gene>